<dbReference type="Proteomes" id="UP000504607">
    <property type="component" value="Chromosome 2"/>
</dbReference>
<dbReference type="GO" id="GO:0009626">
    <property type="term" value="P:plant-type hypersensitive response"/>
    <property type="evidence" value="ECO:0007669"/>
    <property type="project" value="UniProtKB-ARBA"/>
</dbReference>
<name>A0A6I9QT79_ELAGV</name>
<gene>
    <name evidence="11" type="primary">LOC105040074</name>
</gene>
<dbReference type="InterPro" id="IPR042197">
    <property type="entry name" value="Apaf_helical"/>
</dbReference>
<dbReference type="Pfam" id="PF23598">
    <property type="entry name" value="LRR_14"/>
    <property type="match status" value="1"/>
</dbReference>
<keyword evidence="5" id="KW-0611">Plant defense</keyword>
<dbReference type="InterPro" id="IPR044974">
    <property type="entry name" value="Disease_R_plants"/>
</dbReference>
<feature type="domain" description="NB-ARC" evidence="6">
    <location>
        <begin position="178"/>
        <end position="360"/>
    </location>
</feature>
<evidence type="ECO:0000256" key="1">
    <source>
        <dbReference type="ARBA" id="ARBA00008894"/>
    </source>
</evidence>
<evidence type="ECO:0000313" key="11">
    <source>
        <dbReference type="RefSeq" id="XP_010914747.1"/>
    </source>
</evidence>
<evidence type="ECO:0000259" key="9">
    <source>
        <dbReference type="Pfam" id="PF23598"/>
    </source>
</evidence>
<dbReference type="GO" id="GO:0043531">
    <property type="term" value="F:ADP binding"/>
    <property type="evidence" value="ECO:0007669"/>
    <property type="project" value="InterPro"/>
</dbReference>
<keyword evidence="10" id="KW-1185">Reference proteome</keyword>
<dbReference type="Gene3D" id="1.10.10.10">
    <property type="entry name" value="Winged helix-like DNA-binding domain superfamily/Winged helix DNA-binding domain"/>
    <property type="match status" value="1"/>
</dbReference>
<proteinExistence type="inferred from homology"/>
<dbReference type="AlphaFoldDB" id="A0A6I9QT79"/>
<keyword evidence="4" id="KW-0547">Nucleotide-binding</keyword>
<dbReference type="PANTHER" id="PTHR23155">
    <property type="entry name" value="DISEASE RESISTANCE PROTEIN RP"/>
    <property type="match status" value="1"/>
</dbReference>
<dbReference type="SUPFAM" id="SSF52540">
    <property type="entry name" value="P-loop containing nucleoside triphosphate hydrolases"/>
    <property type="match status" value="1"/>
</dbReference>
<reference evidence="11" key="1">
    <citation type="submission" date="2025-08" db="UniProtKB">
        <authorList>
            <consortium name="RefSeq"/>
        </authorList>
    </citation>
    <scope>IDENTIFICATION</scope>
</reference>
<dbReference type="FunCoup" id="A0A6I9QT79">
    <property type="interactions" value="22"/>
</dbReference>
<organism evidence="10 11">
    <name type="scientific">Elaeis guineensis var. tenera</name>
    <name type="common">Oil palm</name>
    <dbReference type="NCBI Taxonomy" id="51953"/>
    <lineage>
        <taxon>Eukaryota</taxon>
        <taxon>Viridiplantae</taxon>
        <taxon>Streptophyta</taxon>
        <taxon>Embryophyta</taxon>
        <taxon>Tracheophyta</taxon>
        <taxon>Spermatophyta</taxon>
        <taxon>Magnoliopsida</taxon>
        <taxon>Liliopsida</taxon>
        <taxon>Arecaceae</taxon>
        <taxon>Arecoideae</taxon>
        <taxon>Cocoseae</taxon>
        <taxon>Elaeidinae</taxon>
        <taxon>Elaeis</taxon>
    </lineage>
</organism>
<sequence length="904" mass="103709">MADSIVSSIVSDVVSQLAKLLIEEAAFLHGVKGQVEWVKTELKRMEGFLEDAESKRRADRRVENWIREIRDVAYEVEDIIDTVNFMAEQQRRRRGFMGSFSRYCPQPCGLISQHKIGSKIDEIKEKICGISEGAERYGINASLGESKAEKSSDRDDTLQAMRRFPPHFFDETDVIGFEDDKKQLLKHLLDSDNRILCVISIVGMGGLGKTTLARKVHNDPAIREHFDTFAWVSVSQNYRVIELLKEIMKKVMGLKRKRETTTGITLEDLEQMGEEEVRERLVDFLRDKRYLVVMDDVWTVDVWRQVEQVLPNGNNGSRILLTTRKIEVARHAEPRIPPHELQHLNDTESLELFRRKAFPPNEDVPTELRELIQQLARRCGGLPLALVVLGGLLSRKDRSYDTWSKVAQSTNWQSHGEGQECLSILGLSYNDLPYQLKPCFLYITAFPEDSIISVSKLVRLWIAEGFILEEQRQTMEDTARDWLDELVHRCMIQVVERSGAYGRVKSIRIHDMFRDFGLLGARKDGFLHICSGDMAVSDGISSHRVVFHNRINDRVVDSSPHLRTLLGFNLILTNVGRFLSGLNSLRVLDLEGATDLEELPKQIGNMIHLRYLGLRNTDLKRLPSSIGRLLNLQTLDVRDTQILWLPKSFWKIPTLRHVYINMPMFVSAPISGDHKNLQALRIACTKYWVVALAFTEMAYERKFSESFGKSLDKMDSLLSFSMSVFKTELPTDISAHGRHLQKLRSLYLRGSFQQQQLPDITQFPPNLTKLILISSHLEQDPMPVLEKLPNLRLLELCGAYDGKSMSCSAGGFPRLQHLILACLNDLEEWRVEVGAMPRLTHLTFHWCGMLKMLPEGLQHVTTVRELKLIDMPREFSDKVRSDDGYKVRHIPSIIIKKEFPPEIF</sequence>
<dbReference type="KEGG" id="egu:105040074"/>
<dbReference type="FunFam" id="1.10.10.10:FF:000322">
    <property type="entry name" value="Probable disease resistance protein At1g63360"/>
    <property type="match status" value="1"/>
</dbReference>
<dbReference type="FunFam" id="3.40.50.300:FF:001091">
    <property type="entry name" value="Probable disease resistance protein At1g61300"/>
    <property type="match status" value="1"/>
</dbReference>
<dbReference type="Pfam" id="PF18052">
    <property type="entry name" value="Rx_N"/>
    <property type="match status" value="1"/>
</dbReference>
<dbReference type="PANTHER" id="PTHR23155:SF1185">
    <property type="entry name" value="DISEASE RESISTANCE RPP8-LIKE PROTEIN 3-RELATED"/>
    <property type="match status" value="1"/>
</dbReference>
<dbReference type="InterPro" id="IPR038005">
    <property type="entry name" value="RX-like_CC"/>
</dbReference>
<evidence type="ECO:0000259" key="6">
    <source>
        <dbReference type="Pfam" id="PF00931"/>
    </source>
</evidence>
<dbReference type="GeneID" id="105040074"/>
<dbReference type="PRINTS" id="PR00364">
    <property type="entry name" value="DISEASERSIST"/>
</dbReference>
<accession>A0A6I9QT79</accession>
<dbReference type="OrthoDB" id="646178at2759"/>
<dbReference type="Pfam" id="PF23559">
    <property type="entry name" value="WHD_DRP"/>
    <property type="match status" value="1"/>
</dbReference>
<dbReference type="Gene3D" id="1.20.5.4130">
    <property type="match status" value="1"/>
</dbReference>
<evidence type="ECO:0000259" key="8">
    <source>
        <dbReference type="Pfam" id="PF23559"/>
    </source>
</evidence>
<dbReference type="GO" id="GO:0042742">
    <property type="term" value="P:defense response to bacterium"/>
    <property type="evidence" value="ECO:0007669"/>
    <property type="project" value="UniProtKB-ARBA"/>
</dbReference>
<dbReference type="Gene3D" id="1.10.8.430">
    <property type="entry name" value="Helical domain of apoptotic protease-activating factors"/>
    <property type="match status" value="1"/>
</dbReference>
<dbReference type="GO" id="GO:0002758">
    <property type="term" value="P:innate immune response-activating signaling pathway"/>
    <property type="evidence" value="ECO:0007669"/>
    <property type="project" value="UniProtKB-ARBA"/>
</dbReference>
<dbReference type="RefSeq" id="XP_010914747.1">
    <property type="nucleotide sequence ID" value="XM_010916445.3"/>
</dbReference>
<comment type="similarity">
    <text evidence="1">Belongs to the disease resistance NB-LRR family.</text>
</comment>
<dbReference type="SUPFAM" id="SSF52058">
    <property type="entry name" value="L domain-like"/>
    <property type="match status" value="1"/>
</dbReference>
<feature type="domain" description="Disease resistance protein winged helix" evidence="8">
    <location>
        <begin position="446"/>
        <end position="516"/>
    </location>
</feature>
<dbReference type="InterPro" id="IPR041118">
    <property type="entry name" value="Rx_N"/>
</dbReference>
<dbReference type="InterPro" id="IPR036388">
    <property type="entry name" value="WH-like_DNA-bd_sf"/>
</dbReference>
<evidence type="ECO:0000256" key="4">
    <source>
        <dbReference type="ARBA" id="ARBA00022741"/>
    </source>
</evidence>
<dbReference type="InterPro" id="IPR027417">
    <property type="entry name" value="P-loop_NTPase"/>
</dbReference>
<dbReference type="Pfam" id="PF00931">
    <property type="entry name" value="NB-ARC"/>
    <property type="match status" value="1"/>
</dbReference>
<protein>
    <submittedName>
        <fullName evidence="11">Disease resistance protein At1g50180</fullName>
    </submittedName>
</protein>
<evidence type="ECO:0000313" key="10">
    <source>
        <dbReference type="Proteomes" id="UP000504607"/>
    </source>
</evidence>
<dbReference type="Gene3D" id="3.40.50.300">
    <property type="entry name" value="P-loop containing nucleotide triphosphate hydrolases"/>
    <property type="match status" value="1"/>
</dbReference>
<dbReference type="InParanoid" id="A0A6I9QT79"/>
<dbReference type="Gene3D" id="3.80.10.10">
    <property type="entry name" value="Ribonuclease Inhibitor"/>
    <property type="match status" value="1"/>
</dbReference>
<evidence type="ECO:0000256" key="3">
    <source>
        <dbReference type="ARBA" id="ARBA00022737"/>
    </source>
</evidence>
<dbReference type="CDD" id="cd14798">
    <property type="entry name" value="RX-CC_like"/>
    <property type="match status" value="1"/>
</dbReference>
<feature type="domain" description="Disease resistance R13L4/SHOC-2-like LRR" evidence="9">
    <location>
        <begin position="577"/>
        <end position="851"/>
    </location>
</feature>
<keyword evidence="3" id="KW-0677">Repeat</keyword>
<dbReference type="InterPro" id="IPR002182">
    <property type="entry name" value="NB-ARC"/>
</dbReference>
<keyword evidence="2" id="KW-0433">Leucine-rich repeat</keyword>
<dbReference type="InterPro" id="IPR058922">
    <property type="entry name" value="WHD_DRP"/>
</dbReference>
<evidence type="ECO:0000259" key="7">
    <source>
        <dbReference type="Pfam" id="PF18052"/>
    </source>
</evidence>
<dbReference type="InterPro" id="IPR032675">
    <property type="entry name" value="LRR_dom_sf"/>
</dbReference>
<evidence type="ECO:0000256" key="5">
    <source>
        <dbReference type="ARBA" id="ARBA00022821"/>
    </source>
</evidence>
<feature type="domain" description="Disease resistance N-terminal" evidence="7">
    <location>
        <begin position="9"/>
        <end position="97"/>
    </location>
</feature>
<evidence type="ECO:0000256" key="2">
    <source>
        <dbReference type="ARBA" id="ARBA00022614"/>
    </source>
</evidence>
<dbReference type="InterPro" id="IPR055414">
    <property type="entry name" value="LRR_R13L4/SHOC2-like"/>
</dbReference>